<keyword evidence="2" id="KW-1185">Reference proteome</keyword>
<name>A0A9Q8T5C0_9PEZI</name>
<dbReference type="Proteomes" id="UP000830671">
    <property type="component" value="Chromosome 7"/>
</dbReference>
<organism evidence="1 2">
    <name type="scientific">Colletotrichum lupini</name>
    <dbReference type="NCBI Taxonomy" id="145971"/>
    <lineage>
        <taxon>Eukaryota</taxon>
        <taxon>Fungi</taxon>
        <taxon>Dikarya</taxon>
        <taxon>Ascomycota</taxon>
        <taxon>Pezizomycotina</taxon>
        <taxon>Sordariomycetes</taxon>
        <taxon>Hypocreomycetidae</taxon>
        <taxon>Glomerellales</taxon>
        <taxon>Glomerellaceae</taxon>
        <taxon>Colletotrichum</taxon>
        <taxon>Colletotrichum acutatum species complex</taxon>
    </lineage>
</organism>
<evidence type="ECO:0000313" key="1">
    <source>
        <dbReference type="EMBL" id="UQC88436.1"/>
    </source>
</evidence>
<sequence>MNTTPPPSCSGNFCPFFGDRPHPPFAVAQAKPPLPSEPLKIHESDTGLKSVAFAKSTRLLTLFALSKKEKKWASFDTRAHNISLIKRHHNGDLKRPFCCLPSPGNFGDATCIIMHIIEENQKEEKPPFFLIQGFVRWTDRVCGKSRSLATGPGGCGALTTLPPLDPANLLLICIFDTSTPYGMLFSDMAMFWNNSRSAVPVIHGANFEFGELKAHQYLNQHSETVFHTEQRFVPRKAKDLLWSALSLRCYTKDEHNDNFEPLLHQQLISNSPATHQQLIVNSSDFTMEYSMPVDQGTRNPVSEESQNIAPQYQQVEKCHHPPFPKPSHILLLTTSRDLPPYRPLATSFDRSKRWLDVNLSNFSWARWPYLKPGMLLPTRSSKHSSKVDTRG</sequence>
<dbReference type="GeneID" id="73347905"/>
<dbReference type="RefSeq" id="XP_049150041.1">
    <property type="nucleotide sequence ID" value="XM_049292895.1"/>
</dbReference>
<evidence type="ECO:0000313" key="2">
    <source>
        <dbReference type="Proteomes" id="UP000830671"/>
    </source>
</evidence>
<dbReference type="AlphaFoldDB" id="A0A9Q8T5C0"/>
<proteinExistence type="predicted"/>
<reference evidence="1" key="1">
    <citation type="journal article" date="2021" name="Mol. Plant Microbe Interact.">
        <title>Complete Genome Sequence of the Plant-Pathogenic Fungus Colletotrichum lupini.</title>
        <authorList>
            <person name="Baroncelli R."/>
            <person name="Pensec F."/>
            <person name="Da Lio D."/>
            <person name="Boufleur T."/>
            <person name="Vicente I."/>
            <person name="Sarrocco S."/>
            <person name="Picot A."/>
            <person name="Baraldi E."/>
            <person name="Sukno S."/>
            <person name="Thon M."/>
            <person name="Le Floch G."/>
        </authorList>
    </citation>
    <scope>NUCLEOTIDE SEQUENCE</scope>
    <source>
        <strain evidence="1">IMI 504893</strain>
    </source>
</reference>
<dbReference type="EMBL" id="CP019479">
    <property type="protein sequence ID" value="UQC88436.1"/>
    <property type="molecule type" value="Genomic_DNA"/>
</dbReference>
<accession>A0A9Q8T5C0</accession>
<gene>
    <name evidence="1" type="ORF">CLUP02_13960</name>
</gene>
<protein>
    <submittedName>
        <fullName evidence="1">Uncharacterized protein</fullName>
    </submittedName>
</protein>
<dbReference type="KEGG" id="clup:CLUP02_13960"/>